<feature type="compositionally biased region" description="Polar residues" evidence="1">
    <location>
        <begin position="1"/>
        <end position="17"/>
    </location>
</feature>
<evidence type="ECO:0000313" key="2">
    <source>
        <dbReference type="EMBL" id="USW54339.1"/>
    </source>
</evidence>
<dbReference type="Proteomes" id="UP001056384">
    <property type="component" value="Chromosome 6"/>
</dbReference>
<reference evidence="2" key="1">
    <citation type="submission" date="2022-06" db="EMBL/GenBank/DDBJ databases">
        <title>Complete genome sequences of two strains of the flax pathogen Septoria linicola.</title>
        <authorList>
            <person name="Lapalu N."/>
            <person name="Simon A."/>
            <person name="Demenou B."/>
            <person name="Paumier D."/>
            <person name="Guillot M.-P."/>
            <person name="Gout L."/>
            <person name="Valade R."/>
        </authorList>
    </citation>
    <scope>NUCLEOTIDE SEQUENCE</scope>
    <source>
        <strain evidence="2">SE15195</strain>
    </source>
</reference>
<feature type="compositionally biased region" description="Basic and acidic residues" evidence="1">
    <location>
        <begin position="398"/>
        <end position="409"/>
    </location>
</feature>
<evidence type="ECO:0000256" key="1">
    <source>
        <dbReference type="SAM" id="MobiDB-lite"/>
    </source>
</evidence>
<organism evidence="2 3">
    <name type="scientific">Septoria linicola</name>
    <dbReference type="NCBI Taxonomy" id="215465"/>
    <lineage>
        <taxon>Eukaryota</taxon>
        <taxon>Fungi</taxon>
        <taxon>Dikarya</taxon>
        <taxon>Ascomycota</taxon>
        <taxon>Pezizomycotina</taxon>
        <taxon>Dothideomycetes</taxon>
        <taxon>Dothideomycetidae</taxon>
        <taxon>Mycosphaerellales</taxon>
        <taxon>Mycosphaerellaceae</taxon>
        <taxon>Septoria</taxon>
    </lineage>
</organism>
<name>A0A9Q9ATD1_9PEZI</name>
<feature type="compositionally biased region" description="Polar residues" evidence="1">
    <location>
        <begin position="164"/>
        <end position="183"/>
    </location>
</feature>
<dbReference type="AlphaFoldDB" id="A0A9Q9ATD1"/>
<dbReference type="EMBL" id="CP099423">
    <property type="protein sequence ID" value="USW54339.1"/>
    <property type="molecule type" value="Genomic_DNA"/>
</dbReference>
<feature type="region of interest" description="Disordered" evidence="1">
    <location>
        <begin position="352"/>
        <end position="420"/>
    </location>
</feature>
<sequence>MADRTSTWNNAATVQNENDQRRHALEQNISRAENERKRVEKELSRIEDELTKATQESQEAQTQADQLLYRRVKWYQDEIRELERYADQHKDRIDELREEATLERNQRARRLAAHTARDRGARTDIRAWIARSEHSTAADRLALSQLTVEGSHVASREPAAGSLRASSTIPRLEPTSSTNSQSRPALVQQLPASSRPAGDSLDALARSYAAASRGGDRAAYASATATSGSAGPSVISPPESRVRWDGGFPETASRYFPIVVRIDECWQEISCRQCGNNSHIVDAKLRYFVGVKDLQKHVKDVHKLPADLNDLDSWCRLRKLSDNDADSVRQESFAREVPITKKYSAMPPQQNVLSEAGQASASQPKLKKRPSTSFTPDENRASTRIKITHPEQADESDKENRESSERDSMEEAGENVEPET</sequence>
<feature type="compositionally biased region" description="Acidic residues" evidence="1">
    <location>
        <begin position="410"/>
        <end position="420"/>
    </location>
</feature>
<feature type="region of interest" description="Disordered" evidence="1">
    <location>
        <begin position="152"/>
        <end position="198"/>
    </location>
</feature>
<gene>
    <name evidence="2" type="ORF">Slin15195_G076580</name>
</gene>
<accession>A0A9Q9ATD1</accession>
<protein>
    <submittedName>
        <fullName evidence="2">Uncharacterized protein</fullName>
    </submittedName>
</protein>
<keyword evidence="3" id="KW-1185">Reference proteome</keyword>
<feature type="region of interest" description="Disordered" evidence="1">
    <location>
        <begin position="1"/>
        <end position="22"/>
    </location>
</feature>
<evidence type="ECO:0000313" key="3">
    <source>
        <dbReference type="Proteomes" id="UP001056384"/>
    </source>
</evidence>
<proteinExistence type="predicted"/>
<feature type="compositionally biased region" description="Polar residues" evidence="1">
    <location>
        <begin position="352"/>
        <end position="363"/>
    </location>
</feature>